<proteinExistence type="predicted"/>
<dbReference type="EMBL" id="UZAM01008297">
    <property type="protein sequence ID" value="VDP04256.1"/>
    <property type="molecule type" value="Genomic_DNA"/>
</dbReference>
<gene>
    <name evidence="1" type="ORF">SBAD_LOCUS4400</name>
</gene>
<reference evidence="1 2" key="2">
    <citation type="submission" date="2018-11" db="EMBL/GenBank/DDBJ databases">
        <authorList>
            <consortium name="Pathogen Informatics"/>
        </authorList>
    </citation>
    <scope>NUCLEOTIDE SEQUENCE [LARGE SCALE GENOMIC DNA]</scope>
</reference>
<evidence type="ECO:0000313" key="1">
    <source>
        <dbReference type="EMBL" id="VDP04256.1"/>
    </source>
</evidence>
<organism evidence="3">
    <name type="scientific">Soboliphyme baturini</name>
    <dbReference type="NCBI Taxonomy" id="241478"/>
    <lineage>
        <taxon>Eukaryota</taxon>
        <taxon>Metazoa</taxon>
        <taxon>Ecdysozoa</taxon>
        <taxon>Nematoda</taxon>
        <taxon>Enoplea</taxon>
        <taxon>Dorylaimia</taxon>
        <taxon>Dioctophymatida</taxon>
        <taxon>Dioctophymatoidea</taxon>
        <taxon>Soboliphymatidae</taxon>
        <taxon>Soboliphyme</taxon>
    </lineage>
</organism>
<dbReference type="WBParaSite" id="SBAD_0000459001-mRNA-1">
    <property type="protein sequence ID" value="SBAD_0000459001-mRNA-1"/>
    <property type="gene ID" value="SBAD_0000459001"/>
</dbReference>
<protein>
    <submittedName>
        <fullName evidence="3">SGNH domain-containing protein</fullName>
    </submittedName>
</protein>
<evidence type="ECO:0000313" key="2">
    <source>
        <dbReference type="Proteomes" id="UP000270296"/>
    </source>
</evidence>
<reference evidence="3" key="1">
    <citation type="submission" date="2016-06" db="UniProtKB">
        <authorList>
            <consortium name="WormBaseParasite"/>
        </authorList>
    </citation>
    <scope>IDENTIFICATION</scope>
</reference>
<accession>A0A183ILA4</accession>
<evidence type="ECO:0000313" key="3">
    <source>
        <dbReference type="WBParaSite" id="SBAD_0000459001-mRNA-1"/>
    </source>
</evidence>
<dbReference type="Proteomes" id="UP000270296">
    <property type="component" value="Unassembled WGS sequence"/>
</dbReference>
<name>A0A183ILA4_9BILA</name>
<keyword evidence="2" id="KW-1185">Reference proteome</keyword>
<sequence>MFSLRLFGTRPAYQRLTIHIYELPLTPYAFFFWGEEDHPVPPDGRFQLDQSESFVQYFTLLRFDADYPLQCKRRTATNHVDFFTHFAFPSNDPFYKPDFVVCDSYGLLCCIDAVVAVPLDGPSVCPEDLSRGTVFMEYISERLRKTSDQASPSFCVFEAFIFDSEILLQRWCIDACASYGLSLSSLYYYDSCHFGVSGMRGSLADLLRIHAVACEIPEVTYFWVHQMSNYSVFSVYSHIVNTNGSCKARHKSCKPGRNTTTQNILMGLFIEVFYYLFLNPLH</sequence>
<dbReference type="AlphaFoldDB" id="A0A183ILA4"/>